<dbReference type="RefSeq" id="WP_012108517.1">
    <property type="nucleotide sequence ID" value="NC_009714.1"/>
</dbReference>
<keyword evidence="6 7" id="KW-0472">Membrane</keyword>
<keyword evidence="4 7" id="KW-0812">Transmembrane</keyword>
<evidence type="ECO:0000256" key="2">
    <source>
        <dbReference type="ARBA" id="ARBA00022448"/>
    </source>
</evidence>
<evidence type="ECO:0000256" key="1">
    <source>
        <dbReference type="ARBA" id="ARBA00004651"/>
    </source>
</evidence>
<dbReference type="InterPro" id="IPR002528">
    <property type="entry name" value="MATE_fam"/>
</dbReference>
<dbReference type="PANTHER" id="PTHR42925">
    <property type="entry name" value="MULTIDRUG AND TOXIN EFFLUX PROTEIN MATE FAMILY"/>
    <property type="match status" value="1"/>
</dbReference>
<reference evidence="9" key="1">
    <citation type="submission" date="2007-07" db="EMBL/GenBank/DDBJ databases">
        <title>Complete genome sequence of Campylobacter hominis ATCC BAA-381, a commensal isolated from the human gastrointestinal tract.</title>
        <authorList>
            <person name="Fouts D.E."/>
            <person name="Mongodin E.F."/>
            <person name="Puiu D."/>
            <person name="Sebastian Y."/>
            <person name="Miller W.G."/>
            <person name="Mandrell R.E."/>
            <person name="Nelson K.E."/>
        </authorList>
    </citation>
    <scope>NUCLEOTIDE SEQUENCE [LARGE SCALE GENOMIC DNA]</scope>
    <source>
        <strain evidence="9">ATCC BAA-381 / LMG 19568 / NCTC 13146 / CH001A</strain>
    </source>
</reference>
<comment type="subcellular location">
    <subcellularLocation>
        <location evidence="1">Cell membrane</location>
        <topology evidence="1">Multi-pass membrane protein</topology>
    </subcellularLocation>
</comment>
<evidence type="ECO:0000256" key="3">
    <source>
        <dbReference type="ARBA" id="ARBA00022475"/>
    </source>
</evidence>
<dbReference type="HOGENOM" id="CLU_012893_5_3_7"/>
<evidence type="ECO:0000313" key="8">
    <source>
        <dbReference type="EMBL" id="ABS52449.1"/>
    </source>
</evidence>
<protein>
    <submittedName>
        <fullName evidence="8">Mate efflux family protein</fullName>
    </submittedName>
</protein>
<gene>
    <name evidence="8" type="ordered locus">CHAB381_0648</name>
</gene>
<dbReference type="NCBIfam" id="TIGR00797">
    <property type="entry name" value="matE"/>
    <property type="match status" value="1"/>
</dbReference>
<dbReference type="GO" id="GO:0005886">
    <property type="term" value="C:plasma membrane"/>
    <property type="evidence" value="ECO:0007669"/>
    <property type="project" value="UniProtKB-SubCell"/>
</dbReference>
<feature type="transmembrane region" description="Helical" evidence="7">
    <location>
        <begin position="269"/>
        <end position="291"/>
    </location>
</feature>
<evidence type="ECO:0000256" key="6">
    <source>
        <dbReference type="ARBA" id="ARBA00023136"/>
    </source>
</evidence>
<evidence type="ECO:0000256" key="5">
    <source>
        <dbReference type="ARBA" id="ARBA00022989"/>
    </source>
</evidence>
<keyword evidence="5 7" id="KW-1133">Transmembrane helix</keyword>
<dbReference type="InterPro" id="IPR047135">
    <property type="entry name" value="YsiQ"/>
</dbReference>
<evidence type="ECO:0000256" key="4">
    <source>
        <dbReference type="ARBA" id="ARBA00022692"/>
    </source>
</evidence>
<dbReference type="GO" id="GO:0015297">
    <property type="term" value="F:antiporter activity"/>
    <property type="evidence" value="ECO:0007669"/>
    <property type="project" value="InterPro"/>
</dbReference>
<dbReference type="KEGG" id="cha:CHAB381_0648"/>
<proteinExistence type="predicted"/>
<feature type="transmembrane region" description="Helical" evidence="7">
    <location>
        <begin position="349"/>
        <end position="367"/>
    </location>
</feature>
<name>A7I139_CAMHC</name>
<feature type="transmembrane region" description="Helical" evidence="7">
    <location>
        <begin position="185"/>
        <end position="211"/>
    </location>
</feature>
<feature type="transmembrane region" description="Helical" evidence="7">
    <location>
        <begin position="231"/>
        <end position="257"/>
    </location>
</feature>
<dbReference type="AlphaFoldDB" id="A7I139"/>
<dbReference type="OrthoDB" id="9806302at2"/>
<keyword evidence="3" id="KW-1003">Cell membrane</keyword>
<dbReference type="eggNOG" id="COG0534">
    <property type="taxonomic scope" value="Bacteria"/>
</dbReference>
<accession>A7I139</accession>
<feature type="transmembrane region" description="Helical" evidence="7">
    <location>
        <begin position="312"/>
        <end position="329"/>
    </location>
</feature>
<dbReference type="CDD" id="cd13134">
    <property type="entry name" value="MATE_like_8"/>
    <property type="match status" value="1"/>
</dbReference>
<dbReference type="PANTHER" id="PTHR42925:SF1">
    <property type="entry name" value="VIRULENCE FACTOR MVIN"/>
    <property type="match status" value="1"/>
</dbReference>
<dbReference type="EMBL" id="CP000776">
    <property type="protein sequence ID" value="ABS52449.1"/>
    <property type="molecule type" value="Genomic_DNA"/>
</dbReference>
<sequence length="440" mass="49107">MKELSLFKLSIAMYIEMSLRLLTVVINTYMISRVNVHLIGALGAGNQIFMLFITIFSFLGVGCSVLVSQAIGAKNKSLALKAIHMSIAFNAVLGFFCGIFVFIFSDLLLKILQVPNELLHESSVYLRVLSVVFTIDAIAIVISAIIRVYGYANHIMFVAIFMNIITIIGNYVALFEPFGMPYLGLFGIGLSTIFGRICGIILFFIIAVKIVRVRFYLVLFLNFNKNILRKILSVGLPSAGENLLWTVQYMIAFGFVASMGKSSLTAQTIYFQISAFIFFAASAISMANEVIVGRLVGAGESEKAYNQTFKTLKIALAITALFIFLVFISKEKIMQILNFTPELSNTMRPLFYLTIVLEIGRSFNIIFVNALRASGDARFPFYMGLIFMIGVSIPLGYFLGIHLGIGILGVWIGFCADEWLRGIAHTWRWKSKRWISKKLV</sequence>
<dbReference type="InterPro" id="IPR048279">
    <property type="entry name" value="MdtK-like"/>
</dbReference>
<dbReference type="Pfam" id="PF01554">
    <property type="entry name" value="MatE"/>
    <property type="match status" value="2"/>
</dbReference>
<feature type="transmembrane region" description="Helical" evidence="7">
    <location>
        <begin position="124"/>
        <end position="148"/>
    </location>
</feature>
<feature type="transmembrane region" description="Helical" evidence="7">
    <location>
        <begin position="83"/>
        <end position="104"/>
    </location>
</feature>
<feature type="transmembrane region" description="Helical" evidence="7">
    <location>
        <begin position="155"/>
        <end position="173"/>
    </location>
</feature>
<dbReference type="Proteomes" id="UP000002407">
    <property type="component" value="Chromosome"/>
</dbReference>
<dbReference type="PIRSF" id="PIRSF006603">
    <property type="entry name" value="DinF"/>
    <property type="match status" value="1"/>
</dbReference>
<keyword evidence="9" id="KW-1185">Reference proteome</keyword>
<dbReference type="STRING" id="360107.CHAB381_0648"/>
<dbReference type="GO" id="GO:0042910">
    <property type="term" value="F:xenobiotic transmembrane transporter activity"/>
    <property type="evidence" value="ECO:0007669"/>
    <property type="project" value="InterPro"/>
</dbReference>
<keyword evidence="2" id="KW-0813">Transport</keyword>
<evidence type="ECO:0000313" key="9">
    <source>
        <dbReference type="Proteomes" id="UP000002407"/>
    </source>
</evidence>
<feature type="transmembrane region" description="Helical" evidence="7">
    <location>
        <begin position="21"/>
        <end position="42"/>
    </location>
</feature>
<feature type="transmembrane region" description="Helical" evidence="7">
    <location>
        <begin position="48"/>
        <end position="71"/>
    </location>
</feature>
<evidence type="ECO:0000256" key="7">
    <source>
        <dbReference type="SAM" id="Phobius"/>
    </source>
</evidence>
<organism evidence="8 9">
    <name type="scientific">Campylobacter hominis (strain ATCC BAA-381 / DSM 21671 / CCUG 45161 / LMG 19568 / NCTC 13146 / CH001A)</name>
    <dbReference type="NCBI Taxonomy" id="360107"/>
    <lineage>
        <taxon>Bacteria</taxon>
        <taxon>Pseudomonadati</taxon>
        <taxon>Campylobacterota</taxon>
        <taxon>Epsilonproteobacteria</taxon>
        <taxon>Campylobacterales</taxon>
        <taxon>Campylobacteraceae</taxon>
        <taxon>Campylobacter</taxon>
    </lineage>
</organism>
<feature type="transmembrane region" description="Helical" evidence="7">
    <location>
        <begin position="379"/>
        <end position="399"/>
    </location>
</feature>